<proteinExistence type="predicted"/>
<organism evidence="2">
    <name type="scientific">Schistocephalus solidus</name>
    <name type="common">Tapeworm</name>
    <dbReference type="NCBI Taxonomy" id="70667"/>
    <lineage>
        <taxon>Eukaryota</taxon>
        <taxon>Metazoa</taxon>
        <taxon>Spiralia</taxon>
        <taxon>Lophotrochozoa</taxon>
        <taxon>Platyhelminthes</taxon>
        <taxon>Cestoda</taxon>
        <taxon>Eucestoda</taxon>
        <taxon>Diphyllobothriidea</taxon>
        <taxon>Diphyllobothriidae</taxon>
        <taxon>Schistocephalus</taxon>
    </lineage>
</organism>
<feature type="compositionally biased region" description="Basic and acidic residues" evidence="1">
    <location>
        <begin position="145"/>
        <end position="155"/>
    </location>
</feature>
<feature type="compositionally biased region" description="Polar residues" evidence="1">
    <location>
        <begin position="235"/>
        <end position="245"/>
    </location>
</feature>
<feature type="compositionally biased region" description="Polar residues" evidence="1">
    <location>
        <begin position="1"/>
        <end position="19"/>
    </location>
</feature>
<dbReference type="AlphaFoldDB" id="A0A183TQ43"/>
<accession>A0A183TQ43</accession>
<feature type="compositionally biased region" description="Polar residues" evidence="1">
    <location>
        <begin position="252"/>
        <end position="262"/>
    </location>
</feature>
<name>A0A183TQ43_SCHSO</name>
<protein>
    <submittedName>
        <fullName evidence="2">MARK3 kinase</fullName>
    </submittedName>
</protein>
<sequence>LTETNQPRKLRAQSLSTSPLHGGYRSLPGKRERSIPQLSRDIKSRDMQQNMERKITDIRPNSSDGSSSSTLDKGARSDSTRVSGNLPAVIGRLISPSSQVDCIFFSRSQTCSRHISPPGHTDPLGHSPSIDIRPVKDVPVPNSRTTREGILRESHMTPTPTVQTRTRSNIATSGPNPTALGGLAGGRTSSQPRPEQQKPISFHSDLAEIKSPTSQENGQNTLEDRSVRAKVAAPTTASVSKNSLTEAVRNSPMKTVSRSPSASYAAKPVVFLEYGNL</sequence>
<feature type="compositionally biased region" description="Polar residues" evidence="1">
    <location>
        <begin position="211"/>
        <end position="221"/>
    </location>
</feature>
<feature type="compositionally biased region" description="Polar residues" evidence="1">
    <location>
        <begin position="156"/>
        <end position="176"/>
    </location>
</feature>
<evidence type="ECO:0000313" key="2">
    <source>
        <dbReference type="WBParaSite" id="SSLN_0001929001-mRNA-1"/>
    </source>
</evidence>
<feature type="region of interest" description="Disordered" evidence="1">
    <location>
        <begin position="1"/>
        <end position="83"/>
    </location>
</feature>
<reference evidence="2" key="1">
    <citation type="submission" date="2016-06" db="UniProtKB">
        <authorList>
            <consortium name="WormBaseParasite"/>
        </authorList>
    </citation>
    <scope>IDENTIFICATION</scope>
</reference>
<dbReference type="WBParaSite" id="SSLN_0001929001-mRNA-1">
    <property type="protein sequence ID" value="SSLN_0001929001-mRNA-1"/>
    <property type="gene ID" value="SSLN_0001929001"/>
</dbReference>
<feature type="compositionally biased region" description="Basic and acidic residues" evidence="1">
    <location>
        <begin position="29"/>
        <end position="57"/>
    </location>
</feature>
<evidence type="ECO:0000256" key="1">
    <source>
        <dbReference type="SAM" id="MobiDB-lite"/>
    </source>
</evidence>
<feature type="region of interest" description="Disordered" evidence="1">
    <location>
        <begin position="111"/>
        <end position="262"/>
    </location>
</feature>